<protein>
    <submittedName>
        <fullName evidence="2">Uncharacterized protein</fullName>
    </submittedName>
</protein>
<feature type="compositionally biased region" description="Gly residues" evidence="1">
    <location>
        <begin position="616"/>
        <end position="636"/>
    </location>
</feature>
<feature type="region of interest" description="Disordered" evidence="1">
    <location>
        <begin position="234"/>
        <end position="254"/>
    </location>
</feature>
<feature type="region of interest" description="Disordered" evidence="1">
    <location>
        <begin position="610"/>
        <end position="636"/>
    </location>
</feature>
<feature type="compositionally biased region" description="Acidic residues" evidence="1">
    <location>
        <begin position="45"/>
        <end position="58"/>
    </location>
</feature>
<feature type="compositionally biased region" description="Polar residues" evidence="1">
    <location>
        <begin position="240"/>
        <end position="249"/>
    </location>
</feature>
<feature type="compositionally biased region" description="Low complexity" evidence="1">
    <location>
        <begin position="117"/>
        <end position="133"/>
    </location>
</feature>
<evidence type="ECO:0000256" key="1">
    <source>
        <dbReference type="SAM" id="MobiDB-lite"/>
    </source>
</evidence>
<dbReference type="AlphaFoldDB" id="A0AAD7E4Z1"/>
<feature type="compositionally biased region" description="Low complexity" evidence="1">
    <location>
        <begin position="449"/>
        <end position="461"/>
    </location>
</feature>
<feature type="compositionally biased region" description="Low complexity" evidence="1">
    <location>
        <begin position="160"/>
        <end position="169"/>
    </location>
</feature>
<name>A0AAD7E4Z1_9AGAR</name>
<evidence type="ECO:0000313" key="2">
    <source>
        <dbReference type="EMBL" id="KAJ7228167.1"/>
    </source>
</evidence>
<gene>
    <name evidence="2" type="ORF">GGX14DRAFT_538565</name>
</gene>
<feature type="region of interest" description="Disordered" evidence="1">
    <location>
        <begin position="387"/>
        <end position="513"/>
    </location>
</feature>
<keyword evidence="3" id="KW-1185">Reference proteome</keyword>
<feature type="compositionally biased region" description="Low complexity" evidence="1">
    <location>
        <begin position="312"/>
        <end position="335"/>
    </location>
</feature>
<feature type="compositionally biased region" description="Pro residues" evidence="1">
    <location>
        <begin position="60"/>
        <end position="70"/>
    </location>
</feature>
<comment type="caution">
    <text evidence="2">The sequence shown here is derived from an EMBL/GenBank/DDBJ whole genome shotgun (WGS) entry which is preliminary data.</text>
</comment>
<reference evidence="2" key="1">
    <citation type="submission" date="2023-03" db="EMBL/GenBank/DDBJ databases">
        <title>Massive genome expansion in bonnet fungi (Mycena s.s.) driven by repeated elements and novel gene families across ecological guilds.</title>
        <authorList>
            <consortium name="Lawrence Berkeley National Laboratory"/>
            <person name="Harder C.B."/>
            <person name="Miyauchi S."/>
            <person name="Viragh M."/>
            <person name="Kuo A."/>
            <person name="Thoen E."/>
            <person name="Andreopoulos B."/>
            <person name="Lu D."/>
            <person name="Skrede I."/>
            <person name="Drula E."/>
            <person name="Henrissat B."/>
            <person name="Morin E."/>
            <person name="Kohler A."/>
            <person name="Barry K."/>
            <person name="LaButti K."/>
            <person name="Morin E."/>
            <person name="Salamov A."/>
            <person name="Lipzen A."/>
            <person name="Mereny Z."/>
            <person name="Hegedus B."/>
            <person name="Baldrian P."/>
            <person name="Stursova M."/>
            <person name="Weitz H."/>
            <person name="Taylor A."/>
            <person name="Grigoriev I.V."/>
            <person name="Nagy L.G."/>
            <person name="Martin F."/>
            <person name="Kauserud H."/>
        </authorList>
    </citation>
    <scope>NUCLEOTIDE SEQUENCE</scope>
    <source>
        <strain evidence="2">9144</strain>
    </source>
</reference>
<proteinExistence type="predicted"/>
<accession>A0AAD7E4Z1</accession>
<feature type="region of interest" description="Disordered" evidence="1">
    <location>
        <begin position="1"/>
        <end position="20"/>
    </location>
</feature>
<sequence length="648" mass="67133">MALANPRRTHRKRISALRLSSDTTSTLPEYYQWRDPVPPPQYAADADDDADADEDTDTEPPLPYSPPTPVLPRLTSARLQHRRRPSCPQDAFIDSLLERSVHALELSNALLQSSMTPTSSAFRAPSPTAASAPVPVPPPREAWADDLDAIVRDVDELVSSSLPSVSSPAAHRRPRRRPSLDPIPSWPLSQTASSPTIPSYNAATSTPSSGLHLHMAPQSRARLVTPAPRALTQFVDADTGDNSDNTLPSTLGVRAPPSEWRAIGIGAAPVVSTSTRLPEPSTKAYTMLSAIVQRSQSPPQPAKGPAASPKIGTRTQSRGRGTGRGSRSSSSCGGSHTPSQTPALSPDLEPSPHHNPDSPAASKSSTLRSNASSFTTHSNLSASIIAQLPSDSSGPSTHSSDEGGDDGGCRAKEARSALRRILDEAPKPPPPLPSRPSQKFQPRTPPPAAHTASSTATASVSRLFSKGGRHSVSTAPERVVGIMKRSSMPSTPTVAAGEDRGEGSSKGTGSQSAFWALSSGAGSGASTPRSAKRISFAELPESYASSKPQGSGSVRGKGRRKSKGKGKGRGKARAGSEDGEGEGGAEPEGWLAWLVGGSTLGLGLGYGSAEERERVGGGGGGARGGPGPGAMWGVGTGIGRVAGEEWAV</sequence>
<feature type="compositionally biased region" description="Basic residues" evidence="1">
    <location>
        <begin position="556"/>
        <end position="572"/>
    </location>
</feature>
<feature type="region of interest" description="Disordered" evidence="1">
    <location>
        <begin position="117"/>
        <end position="141"/>
    </location>
</feature>
<dbReference type="EMBL" id="JARJCW010000002">
    <property type="protein sequence ID" value="KAJ7228167.1"/>
    <property type="molecule type" value="Genomic_DNA"/>
</dbReference>
<dbReference type="Proteomes" id="UP001219525">
    <property type="component" value="Unassembled WGS sequence"/>
</dbReference>
<feature type="region of interest" description="Disordered" evidence="1">
    <location>
        <begin position="160"/>
        <end position="212"/>
    </location>
</feature>
<feature type="compositionally biased region" description="Low complexity" evidence="1">
    <location>
        <begin position="389"/>
        <end position="398"/>
    </location>
</feature>
<feature type="region of interest" description="Disordered" evidence="1">
    <location>
        <begin position="540"/>
        <end position="585"/>
    </location>
</feature>
<organism evidence="2 3">
    <name type="scientific">Mycena pura</name>
    <dbReference type="NCBI Taxonomy" id="153505"/>
    <lineage>
        <taxon>Eukaryota</taxon>
        <taxon>Fungi</taxon>
        <taxon>Dikarya</taxon>
        <taxon>Basidiomycota</taxon>
        <taxon>Agaricomycotina</taxon>
        <taxon>Agaricomycetes</taxon>
        <taxon>Agaricomycetidae</taxon>
        <taxon>Agaricales</taxon>
        <taxon>Marasmiineae</taxon>
        <taxon>Mycenaceae</taxon>
        <taxon>Mycena</taxon>
    </lineage>
</organism>
<feature type="compositionally biased region" description="Polar residues" evidence="1">
    <location>
        <begin position="187"/>
        <end position="209"/>
    </location>
</feature>
<evidence type="ECO:0000313" key="3">
    <source>
        <dbReference type="Proteomes" id="UP001219525"/>
    </source>
</evidence>
<feature type="region of interest" description="Disordered" evidence="1">
    <location>
        <begin position="294"/>
        <end position="374"/>
    </location>
</feature>
<feature type="compositionally biased region" description="Polar residues" evidence="1">
    <location>
        <begin position="361"/>
        <end position="374"/>
    </location>
</feature>
<feature type="compositionally biased region" description="Basic and acidic residues" evidence="1">
    <location>
        <begin position="407"/>
        <end position="426"/>
    </location>
</feature>
<feature type="region of interest" description="Disordered" evidence="1">
    <location>
        <begin position="28"/>
        <end position="71"/>
    </location>
</feature>